<proteinExistence type="predicted"/>
<keyword evidence="4" id="KW-1185">Reference proteome</keyword>
<dbReference type="Proteomes" id="UP000185003">
    <property type="component" value="Unassembled WGS sequence"/>
</dbReference>
<feature type="domain" description="Trimeric autotransporter adhesin YadA-like head" evidence="2">
    <location>
        <begin position="300"/>
        <end position="324"/>
    </location>
</feature>
<dbReference type="CDD" id="cd12820">
    <property type="entry name" value="LbR_YadA-like"/>
    <property type="match status" value="1"/>
</dbReference>
<dbReference type="RefSeq" id="WP_074238030.1">
    <property type="nucleotide sequence ID" value="NZ_FSRA01000001.1"/>
</dbReference>
<dbReference type="OrthoDB" id="668887at2"/>
<organism evidence="3 4">
    <name type="scientific">Chitinophaga niabensis</name>
    <dbReference type="NCBI Taxonomy" id="536979"/>
    <lineage>
        <taxon>Bacteria</taxon>
        <taxon>Pseudomonadati</taxon>
        <taxon>Bacteroidota</taxon>
        <taxon>Chitinophagia</taxon>
        <taxon>Chitinophagales</taxon>
        <taxon>Chitinophagaceae</taxon>
        <taxon>Chitinophaga</taxon>
    </lineage>
</organism>
<dbReference type="AlphaFoldDB" id="A0A1N6DJU5"/>
<dbReference type="STRING" id="536979.SAMN04488055_0823"/>
<evidence type="ECO:0000256" key="1">
    <source>
        <dbReference type="SAM" id="SignalP"/>
    </source>
</evidence>
<keyword evidence="1" id="KW-0732">Signal</keyword>
<dbReference type="Pfam" id="PF05658">
    <property type="entry name" value="YadA_head"/>
    <property type="match status" value="5"/>
</dbReference>
<feature type="chain" id="PRO_5012093921" description="Trimeric autotransporter adhesin YadA-like head domain-containing protein" evidence="1">
    <location>
        <begin position="20"/>
        <end position="515"/>
    </location>
</feature>
<feature type="domain" description="Trimeric autotransporter adhesin YadA-like head" evidence="2">
    <location>
        <begin position="274"/>
        <end position="294"/>
    </location>
</feature>
<feature type="domain" description="Trimeric autotransporter adhesin YadA-like head" evidence="2">
    <location>
        <begin position="240"/>
        <end position="264"/>
    </location>
</feature>
<sequence>MKNLTWVFLLILLPGLAYAQHVFPIKADSVRIYNVCDTAELIIENRTQDTLGFLYNKGNGRTEFRKLKLQDVGGGKLAIVGQDTVNIAGIVTRSVDTLWRNGDSIVYRINNVNYGVFAPASLGKLSDVLLASPANGQLLRYNLPLNKWENWTFADTMLGRGANYRFQISPYKQAVVGGAHYDSVGQNSISIGGAMARSDRSIAIGSTAKVSQNSRDAIALGSTVNALADSTIVIGGVAIADASNAIAIGTSAVAYSIQAVVLGYANRVEKNSNGAIAIGGSSIASRDHSMAIGREVNVEGENAIGIGAFARAQNSNAIAIGHRARASGQNSTAIGIGAIAAAPGSMALYNNDGTINTTDSANVPNGFYAAFNGYELYTNNAFSLKQYSIDKGKIFFNADKNAVSIGAPATSQNSRLNVNGSLALPLTKVSTDYTIAISDHSVIALSNVVLTLPNGSGIDRRIYILKNAADVSITINAVSPQKIKRLNSDVATSYSLASGGSITVQFDGTDWWIIK</sequence>
<evidence type="ECO:0000313" key="4">
    <source>
        <dbReference type="Proteomes" id="UP000185003"/>
    </source>
</evidence>
<dbReference type="InterPro" id="IPR008640">
    <property type="entry name" value="Adhesin_Head_dom"/>
</dbReference>
<reference evidence="3 4" key="1">
    <citation type="submission" date="2016-11" db="EMBL/GenBank/DDBJ databases">
        <authorList>
            <person name="Jaros S."/>
            <person name="Januszkiewicz K."/>
            <person name="Wedrychowicz H."/>
        </authorList>
    </citation>
    <scope>NUCLEOTIDE SEQUENCE [LARGE SCALE GENOMIC DNA]</scope>
    <source>
        <strain evidence="3 4">DSM 24787</strain>
    </source>
</reference>
<feature type="domain" description="Trimeric autotransporter adhesin YadA-like head" evidence="2">
    <location>
        <begin position="326"/>
        <end position="348"/>
    </location>
</feature>
<dbReference type="EMBL" id="FSRA01000001">
    <property type="protein sequence ID" value="SIN71006.1"/>
    <property type="molecule type" value="Genomic_DNA"/>
</dbReference>
<dbReference type="Gene3D" id="2.150.10.10">
    <property type="entry name" value="Serralysin-like metalloprotease, C-terminal"/>
    <property type="match status" value="2"/>
</dbReference>
<feature type="domain" description="Trimeric autotransporter adhesin YadA-like head" evidence="2">
    <location>
        <begin position="199"/>
        <end position="222"/>
    </location>
</feature>
<accession>A0A1N6DJU5</accession>
<dbReference type="InterPro" id="IPR011049">
    <property type="entry name" value="Serralysin-like_metalloprot_C"/>
</dbReference>
<name>A0A1N6DJU5_9BACT</name>
<dbReference type="GO" id="GO:0019867">
    <property type="term" value="C:outer membrane"/>
    <property type="evidence" value="ECO:0007669"/>
    <property type="project" value="InterPro"/>
</dbReference>
<feature type="signal peptide" evidence="1">
    <location>
        <begin position="1"/>
        <end position="19"/>
    </location>
</feature>
<gene>
    <name evidence="3" type="ORF">SAMN04488055_0823</name>
</gene>
<protein>
    <recommendedName>
        <fullName evidence="2">Trimeric autotransporter adhesin YadA-like head domain-containing protein</fullName>
    </recommendedName>
</protein>
<evidence type="ECO:0000259" key="2">
    <source>
        <dbReference type="Pfam" id="PF05658"/>
    </source>
</evidence>
<dbReference type="SUPFAM" id="SSF101967">
    <property type="entry name" value="Adhesin YadA, collagen-binding domain"/>
    <property type="match status" value="2"/>
</dbReference>
<evidence type="ECO:0000313" key="3">
    <source>
        <dbReference type="EMBL" id="SIN71006.1"/>
    </source>
</evidence>